<reference evidence="1" key="2">
    <citation type="submission" date="2023-05" db="EMBL/GenBank/DDBJ databases">
        <authorList>
            <person name="Fouks B."/>
        </authorList>
    </citation>
    <scope>NUCLEOTIDE SEQUENCE</scope>
    <source>
        <strain evidence="1">Stay&amp;Tobe</strain>
        <tissue evidence="1">Testes</tissue>
    </source>
</reference>
<proteinExistence type="predicted"/>
<feature type="non-terminal residue" evidence="1">
    <location>
        <position position="1"/>
    </location>
</feature>
<comment type="caution">
    <text evidence="1">The sequence shown here is derived from an EMBL/GenBank/DDBJ whole genome shotgun (WGS) entry which is preliminary data.</text>
</comment>
<feature type="non-terminal residue" evidence="1">
    <location>
        <position position="57"/>
    </location>
</feature>
<accession>A0AAD7ZNG8</accession>
<organism evidence="1 2">
    <name type="scientific">Diploptera punctata</name>
    <name type="common">Pacific beetle cockroach</name>
    <dbReference type="NCBI Taxonomy" id="6984"/>
    <lineage>
        <taxon>Eukaryota</taxon>
        <taxon>Metazoa</taxon>
        <taxon>Ecdysozoa</taxon>
        <taxon>Arthropoda</taxon>
        <taxon>Hexapoda</taxon>
        <taxon>Insecta</taxon>
        <taxon>Pterygota</taxon>
        <taxon>Neoptera</taxon>
        <taxon>Polyneoptera</taxon>
        <taxon>Dictyoptera</taxon>
        <taxon>Blattodea</taxon>
        <taxon>Blaberoidea</taxon>
        <taxon>Blaberidae</taxon>
        <taxon>Diplopterinae</taxon>
        <taxon>Diploptera</taxon>
    </lineage>
</organism>
<keyword evidence="2" id="KW-1185">Reference proteome</keyword>
<dbReference type="Proteomes" id="UP001233999">
    <property type="component" value="Unassembled WGS sequence"/>
</dbReference>
<dbReference type="EMBL" id="JASPKZ010007546">
    <property type="protein sequence ID" value="KAJ9583680.1"/>
    <property type="molecule type" value="Genomic_DNA"/>
</dbReference>
<protein>
    <submittedName>
        <fullName evidence="1">Uncharacterized protein</fullName>
    </submittedName>
</protein>
<sequence>FKICHILPTGFSSEESLQSIGYKYEEVHARKPYANLHYLFKQPKEIQVECMLSDFWK</sequence>
<name>A0AAD7ZNG8_DIPPU</name>
<evidence type="ECO:0000313" key="2">
    <source>
        <dbReference type="Proteomes" id="UP001233999"/>
    </source>
</evidence>
<evidence type="ECO:0000313" key="1">
    <source>
        <dbReference type="EMBL" id="KAJ9583680.1"/>
    </source>
</evidence>
<reference evidence="1" key="1">
    <citation type="journal article" date="2023" name="IScience">
        <title>Live-bearing cockroach genome reveals convergent evolutionary mechanisms linked to viviparity in insects and beyond.</title>
        <authorList>
            <person name="Fouks B."/>
            <person name="Harrison M.C."/>
            <person name="Mikhailova A.A."/>
            <person name="Marchal E."/>
            <person name="English S."/>
            <person name="Carruthers M."/>
            <person name="Jennings E.C."/>
            <person name="Chiamaka E.L."/>
            <person name="Frigard R.A."/>
            <person name="Pippel M."/>
            <person name="Attardo G.M."/>
            <person name="Benoit J.B."/>
            <person name="Bornberg-Bauer E."/>
            <person name="Tobe S.S."/>
        </authorList>
    </citation>
    <scope>NUCLEOTIDE SEQUENCE</scope>
    <source>
        <strain evidence="1">Stay&amp;Tobe</strain>
    </source>
</reference>
<dbReference type="AlphaFoldDB" id="A0AAD7ZNG8"/>
<gene>
    <name evidence="1" type="ORF">L9F63_021977</name>
</gene>